<dbReference type="Proteomes" id="UP001205105">
    <property type="component" value="Unassembled WGS sequence"/>
</dbReference>
<dbReference type="InterPro" id="IPR029012">
    <property type="entry name" value="Helix_hairpin_bin_sf"/>
</dbReference>
<comment type="caution">
    <text evidence="9">The sequence shown here is derived from an EMBL/GenBank/DDBJ whole genome shotgun (WGS) entry which is preliminary data.</text>
</comment>
<evidence type="ECO:0000256" key="5">
    <source>
        <dbReference type="ARBA" id="ARBA00022927"/>
    </source>
</evidence>
<comment type="subcellular location">
    <subcellularLocation>
        <location evidence="1">Endosome</location>
    </subcellularLocation>
</comment>
<accession>A0AAD5DQ96</accession>
<organism evidence="9 10">
    <name type="scientific">Chlorella ohadii</name>
    <dbReference type="NCBI Taxonomy" id="2649997"/>
    <lineage>
        <taxon>Eukaryota</taxon>
        <taxon>Viridiplantae</taxon>
        <taxon>Chlorophyta</taxon>
        <taxon>core chlorophytes</taxon>
        <taxon>Trebouxiophyceae</taxon>
        <taxon>Chlorellales</taxon>
        <taxon>Chlorellaceae</taxon>
        <taxon>Chlorella clade</taxon>
        <taxon>Chlorella</taxon>
    </lineage>
</organism>
<sequence>MWGPLGAAAPNYGGQNFDRAQQINELVVAQQHCRPTNPDRSLLEVGVRLQDGTLTSLRISLPPGFPTDRPALSITSPVRHPWVDAVGRLNFPLLERWGAPNVRLAAVVADAFKGLGGTPAPVPAKPASPARPPQAVQHPPPSAQSSGVSIGSASSGPASMSPAPSSSSAAGLQRTRVVPIPATFAEVAQMGEEELARTLADERAYNQLVVDKLKGETRELAAANLSKSEEQAEIRNQMAIIRSGEYAPAKAAFDDKWARQQAVLAKLSPDVLVHRLQDAAQEAAEEGERLQQQLAAGEISVEAFVERFVKAQATYHQRDLRLQAAQQTLPTLTPR</sequence>
<evidence type="ECO:0000256" key="6">
    <source>
        <dbReference type="PROSITE-ProRule" id="PRU00646"/>
    </source>
</evidence>
<gene>
    <name evidence="9" type="ORF">COHA_006053</name>
</gene>
<keyword evidence="3 6" id="KW-0813">Transport</keyword>
<keyword evidence="5 6" id="KW-0653">Protein transport</keyword>
<evidence type="ECO:0000256" key="7">
    <source>
        <dbReference type="SAM" id="MobiDB-lite"/>
    </source>
</evidence>
<dbReference type="GO" id="GO:0000813">
    <property type="term" value="C:ESCRT I complex"/>
    <property type="evidence" value="ECO:0007669"/>
    <property type="project" value="TreeGrafter"/>
</dbReference>
<feature type="region of interest" description="Disordered" evidence="7">
    <location>
        <begin position="119"/>
        <end position="172"/>
    </location>
</feature>
<dbReference type="PANTHER" id="PTHR13678:SF2">
    <property type="entry name" value="VACUOLAR PROTEIN SORTING-ASSOCIATED PROTEIN 37A"/>
    <property type="match status" value="1"/>
</dbReference>
<dbReference type="InterPro" id="IPR009851">
    <property type="entry name" value="Mod_r"/>
</dbReference>
<keyword evidence="4" id="KW-0967">Endosome</keyword>
<dbReference type="SUPFAM" id="SSF54495">
    <property type="entry name" value="UBC-like"/>
    <property type="match status" value="1"/>
</dbReference>
<evidence type="ECO:0000313" key="10">
    <source>
        <dbReference type="Proteomes" id="UP001205105"/>
    </source>
</evidence>
<dbReference type="SUPFAM" id="SSF140111">
    <property type="entry name" value="Endosomal sorting complex assembly domain"/>
    <property type="match status" value="1"/>
</dbReference>
<dbReference type="PROSITE" id="PS51314">
    <property type="entry name" value="VPS37_C"/>
    <property type="match status" value="1"/>
</dbReference>
<dbReference type="GO" id="GO:0043162">
    <property type="term" value="P:ubiquitin-dependent protein catabolic process via the multivesicular body sorting pathway"/>
    <property type="evidence" value="ECO:0007669"/>
    <property type="project" value="TreeGrafter"/>
</dbReference>
<feature type="domain" description="VPS37 C-terminal" evidence="8">
    <location>
        <begin position="250"/>
        <end position="335"/>
    </location>
</feature>
<dbReference type="InterPro" id="IPR016135">
    <property type="entry name" value="UBQ-conjugating_enzyme/RWD"/>
</dbReference>
<feature type="compositionally biased region" description="Pro residues" evidence="7">
    <location>
        <begin position="120"/>
        <end position="142"/>
    </location>
</feature>
<dbReference type="Pfam" id="PF07200">
    <property type="entry name" value="Mod_r"/>
    <property type="match status" value="1"/>
</dbReference>
<evidence type="ECO:0000256" key="1">
    <source>
        <dbReference type="ARBA" id="ARBA00004177"/>
    </source>
</evidence>
<feature type="compositionally biased region" description="Low complexity" evidence="7">
    <location>
        <begin position="143"/>
        <end position="171"/>
    </location>
</feature>
<evidence type="ECO:0000256" key="4">
    <source>
        <dbReference type="ARBA" id="ARBA00022753"/>
    </source>
</evidence>
<dbReference type="GO" id="GO:0006612">
    <property type="term" value="P:protein targeting to membrane"/>
    <property type="evidence" value="ECO:0007669"/>
    <property type="project" value="TreeGrafter"/>
</dbReference>
<evidence type="ECO:0000313" key="9">
    <source>
        <dbReference type="EMBL" id="KAI7840271.1"/>
    </source>
</evidence>
<evidence type="ECO:0000259" key="8">
    <source>
        <dbReference type="PROSITE" id="PS51314"/>
    </source>
</evidence>
<dbReference type="EMBL" id="JADXDR010000083">
    <property type="protein sequence ID" value="KAI7840271.1"/>
    <property type="molecule type" value="Genomic_DNA"/>
</dbReference>
<evidence type="ECO:0000256" key="3">
    <source>
        <dbReference type="ARBA" id="ARBA00022448"/>
    </source>
</evidence>
<dbReference type="Gene3D" id="1.10.287.660">
    <property type="entry name" value="Helix hairpin bin"/>
    <property type="match status" value="1"/>
</dbReference>
<keyword evidence="10" id="KW-1185">Reference proteome</keyword>
<name>A0AAD5DQ96_9CHLO</name>
<evidence type="ECO:0000256" key="2">
    <source>
        <dbReference type="ARBA" id="ARBA00007617"/>
    </source>
</evidence>
<dbReference type="AlphaFoldDB" id="A0AAD5DQ96"/>
<proteinExistence type="inferred from homology"/>
<dbReference type="InterPro" id="IPR037202">
    <property type="entry name" value="ESCRT_assembly_dom"/>
</dbReference>
<dbReference type="PANTHER" id="PTHR13678">
    <property type="entry name" value="VACUOLAR PROTEIN SORTING-ASSOCIATED PROTEIN 37"/>
    <property type="match status" value="1"/>
</dbReference>
<dbReference type="GO" id="GO:0006623">
    <property type="term" value="P:protein targeting to vacuole"/>
    <property type="evidence" value="ECO:0007669"/>
    <property type="project" value="TreeGrafter"/>
</dbReference>
<reference evidence="9" key="1">
    <citation type="submission" date="2020-11" db="EMBL/GenBank/DDBJ databases">
        <title>Chlorella ohadii genome sequencing and assembly.</title>
        <authorList>
            <person name="Murik O."/>
            <person name="Treves H."/>
            <person name="Kedem I."/>
            <person name="Shotland Y."/>
            <person name="Kaplan A."/>
        </authorList>
    </citation>
    <scope>NUCLEOTIDE SEQUENCE</scope>
    <source>
        <strain evidence="9">1</strain>
    </source>
</reference>
<dbReference type="CDD" id="cd11685">
    <property type="entry name" value="UEV_TSG101-like"/>
    <property type="match status" value="1"/>
</dbReference>
<protein>
    <recommendedName>
        <fullName evidence="8">VPS37 C-terminal domain-containing protein</fullName>
    </recommendedName>
</protein>
<comment type="similarity">
    <text evidence="2">Belongs to the VPS37 family.</text>
</comment>